<name>A0AAV4NLI3_CAEEX</name>
<accession>A0AAV4NLI3</accession>
<proteinExistence type="predicted"/>
<organism evidence="1 2">
    <name type="scientific">Caerostris extrusa</name>
    <name type="common">Bark spider</name>
    <name type="synonym">Caerostris bankana</name>
    <dbReference type="NCBI Taxonomy" id="172846"/>
    <lineage>
        <taxon>Eukaryota</taxon>
        <taxon>Metazoa</taxon>
        <taxon>Ecdysozoa</taxon>
        <taxon>Arthropoda</taxon>
        <taxon>Chelicerata</taxon>
        <taxon>Arachnida</taxon>
        <taxon>Araneae</taxon>
        <taxon>Araneomorphae</taxon>
        <taxon>Entelegynae</taxon>
        <taxon>Araneoidea</taxon>
        <taxon>Araneidae</taxon>
        <taxon>Caerostris</taxon>
    </lineage>
</organism>
<dbReference type="AlphaFoldDB" id="A0AAV4NLI3"/>
<keyword evidence="2" id="KW-1185">Reference proteome</keyword>
<comment type="caution">
    <text evidence="1">The sequence shown here is derived from an EMBL/GenBank/DDBJ whole genome shotgun (WGS) entry which is preliminary data.</text>
</comment>
<dbReference type="EMBL" id="BPLR01021085">
    <property type="protein sequence ID" value="GIX85652.1"/>
    <property type="molecule type" value="Genomic_DNA"/>
</dbReference>
<protein>
    <submittedName>
        <fullName evidence="1">Uncharacterized protein</fullName>
    </submittedName>
</protein>
<gene>
    <name evidence="1" type="ORF">CEXT_162141</name>
</gene>
<reference evidence="1 2" key="1">
    <citation type="submission" date="2021-06" db="EMBL/GenBank/DDBJ databases">
        <title>Caerostris extrusa draft genome.</title>
        <authorList>
            <person name="Kono N."/>
            <person name="Arakawa K."/>
        </authorList>
    </citation>
    <scope>NUCLEOTIDE SEQUENCE [LARGE SCALE GENOMIC DNA]</scope>
</reference>
<dbReference type="Proteomes" id="UP001054945">
    <property type="component" value="Unassembled WGS sequence"/>
</dbReference>
<evidence type="ECO:0000313" key="2">
    <source>
        <dbReference type="Proteomes" id="UP001054945"/>
    </source>
</evidence>
<sequence length="95" mass="10802">MKSKDEAKVVAFGGRFSGVCERAQSMQYVSNIAKRFGKVPSDAIFSHSQNVSYGNIPLSIMPSDQYLLWWSARWFVISVYRGICAGELLWFFKPN</sequence>
<evidence type="ECO:0000313" key="1">
    <source>
        <dbReference type="EMBL" id="GIX85652.1"/>
    </source>
</evidence>